<dbReference type="PANTHER" id="PTHR41260:SF1">
    <property type="entry name" value="PROTEIN ECSC"/>
    <property type="match status" value="1"/>
</dbReference>
<protein>
    <submittedName>
        <fullName evidence="1">EcsC protein family protein</fullName>
    </submittedName>
</protein>
<dbReference type="PANTHER" id="PTHR41260">
    <property type="entry name" value="PROTEIN ECSC"/>
    <property type="match status" value="1"/>
</dbReference>
<evidence type="ECO:0000313" key="1">
    <source>
        <dbReference type="EMBL" id="SDV48183.1"/>
    </source>
</evidence>
<keyword evidence="2" id="KW-1185">Reference proteome</keyword>
<dbReference type="AlphaFoldDB" id="A0A1H2PNC0"/>
<dbReference type="OrthoDB" id="1238772at2"/>
<accession>A0A1H2PNC0</accession>
<name>A0A1H2PNC0_9BURK</name>
<dbReference type="Proteomes" id="UP000243719">
    <property type="component" value="Unassembled WGS sequence"/>
</dbReference>
<reference evidence="2" key="1">
    <citation type="submission" date="2016-09" db="EMBL/GenBank/DDBJ databases">
        <authorList>
            <person name="Varghese N."/>
            <person name="Submissions S."/>
        </authorList>
    </citation>
    <scope>NUCLEOTIDE SEQUENCE [LARGE SCALE GENOMIC DNA]</scope>
    <source>
        <strain evidence="2">JS23</strain>
    </source>
</reference>
<sequence>MEFDPPTASPPAARAPGAADLSAGDLATLADARARLESPGLALRLANAVGAPFDRLLARLPAGAHEIIASAARKALDTSLQLAIKTAGRRWSPLASPRLHTLAVAGTGAAGGAFGLAGLPVELPVTTTLMFRSICEIARQAGENLDDPAVRLECLLVFAMGGPSRDDDDASFGYFVVRGAMAQMVGKAAGEMLGKGVFTGATGALARLSHAIASRFAARVGEQVAAKSVPALGAVLGATINTVFINHFQQIARGHFAIRQLERRYGQDAVRQAYDRLA</sequence>
<dbReference type="EMBL" id="FNLO01000004">
    <property type="protein sequence ID" value="SDV48183.1"/>
    <property type="molecule type" value="Genomic_DNA"/>
</dbReference>
<dbReference type="Pfam" id="PF12787">
    <property type="entry name" value="EcsC"/>
    <property type="match status" value="1"/>
</dbReference>
<gene>
    <name evidence="1" type="ORF">SAMN05216551_104230</name>
</gene>
<proteinExistence type="predicted"/>
<organism evidence="1 2">
    <name type="scientific">Chitinasiproducens palmae</name>
    <dbReference type="NCBI Taxonomy" id="1770053"/>
    <lineage>
        <taxon>Bacteria</taxon>
        <taxon>Pseudomonadati</taxon>
        <taxon>Pseudomonadota</taxon>
        <taxon>Betaproteobacteria</taxon>
        <taxon>Burkholderiales</taxon>
        <taxon>Burkholderiaceae</taxon>
        <taxon>Chitinasiproducens</taxon>
    </lineage>
</organism>
<dbReference type="InterPro" id="IPR024787">
    <property type="entry name" value="EcsC"/>
</dbReference>
<dbReference type="RefSeq" id="WP_091907132.1">
    <property type="nucleotide sequence ID" value="NZ_FNLO01000004.1"/>
</dbReference>
<evidence type="ECO:0000313" key="2">
    <source>
        <dbReference type="Proteomes" id="UP000243719"/>
    </source>
</evidence>